<dbReference type="InterPro" id="IPR001261">
    <property type="entry name" value="ArgE/DapE_CS"/>
</dbReference>
<keyword evidence="2" id="KW-0479">Metal-binding</keyword>
<keyword evidence="8" id="KW-1185">Reference proteome</keyword>
<dbReference type="EC" id="3.5.1.18" evidence="5"/>
<dbReference type="SUPFAM" id="SSF53187">
    <property type="entry name" value="Zn-dependent exopeptidases"/>
    <property type="match status" value="1"/>
</dbReference>
<evidence type="ECO:0000256" key="5">
    <source>
        <dbReference type="NCBIfam" id="TIGR01900"/>
    </source>
</evidence>
<accession>A0ABQ2FYS4</accession>
<comment type="caution">
    <text evidence="7">The sequence shown here is derived from an EMBL/GenBank/DDBJ whole genome shotgun (WGS) entry which is preliminary data.</text>
</comment>
<evidence type="ECO:0000256" key="4">
    <source>
        <dbReference type="ARBA" id="ARBA00022833"/>
    </source>
</evidence>
<dbReference type="NCBIfam" id="TIGR01900">
    <property type="entry name" value="dapE-gram_pos"/>
    <property type="match status" value="1"/>
</dbReference>
<evidence type="ECO:0000256" key="2">
    <source>
        <dbReference type="ARBA" id="ARBA00022723"/>
    </source>
</evidence>
<evidence type="ECO:0000313" key="8">
    <source>
        <dbReference type="Proteomes" id="UP000648663"/>
    </source>
</evidence>
<protein>
    <recommendedName>
        <fullName evidence="5">Succinyl-diaminopimelate desuccinylase</fullName>
        <ecNumber evidence="5">3.5.1.18</ecNumber>
    </recommendedName>
</protein>
<dbReference type="Gene3D" id="3.40.630.10">
    <property type="entry name" value="Zn peptidases"/>
    <property type="match status" value="1"/>
</dbReference>
<proteinExistence type="predicted"/>
<dbReference type="PROSITE" id="PS00759">
    <property type="entry name" value="ARGE_DAPE_CPG2_2"/>
    <property type="match status" value="1"/>
</dbReference>
<gene>
    <name evidence="7" type="primary">dapE</name>
    <name evidence="7" type="ORF">GCM10011589_23930</name>
</gene>
<feature type="domain" description="Peptidase M20 dimerisation" evidence="6">
    <location>
        <begin position="216"/>
        <end position="318"/>
    </location>
</feature>
<dbReference type="Pfam" id="PF07687">
    <property type="entry name" value="M20_dimer"/>
    <property type="match status" value="1"/>
</dbReference>
<comment type="cofactor">
    <cofactor evidence="1">
        <name>Zn(2+)</name>
        <dbReference type="ChEBI" id="CHEBI:29105"/>
    </cofactor>
</comment>
<dbReference type="PANTHER" id="PTHR43808:SF31">
    <property type="entry name" value="N-ACETYL-L-CITRULLINE DEACETYLASE"/>
    <property type="match status" value="1"/>
</dbReference>
<dbReference type="EMBL" id="BMMI01000004">
    <property type="protein sequence ID" value="GGL66788.1"/>
    <property type="molecule type" value="Genomic_DNA"/>
</dbReference>
<dbReference type="InterPro" id="IPR011650">
    <property type="entry name" value="Peptidase_M20_dimer"/>
</dbReference>
<evidence type="ECO:0000256" key="1">
    <source>
        <dbReference type="ARBA" id="ARBA00001947"/>
    </source>
</evidence>
<reference evidence="8" key="1">
    <citation type="journal article" date="2019" name="Int. J. Syst. Evol. Microbiol.">
        <title>The Global Catalogue of Microorganisms (GCM) 10K type strain sequencing project: providing services to taxonomists for standard genome sequencing and annotation.</title>
        <authorList>
            <consortium name="The Broad Institute Genomics Platform"/>
            <consortium name="The Broad Institute Genome Sequencing Center for Infectious Disease"/>
            <person name="Wu L."/>
            <person name="Ma J."/>
        </authorList>
    </citation>
    <scope>NUCLEOTIDE SEQUENCE [LARGE SCALE GENOMIC DNA]</scope>
    <source>
        <strain evidence="8">CGMCC 4.5581</strain>
    </source>
</reference>
<dbReference type="SUPFAM" id="SSF55031">
    <property type="entry name" value="Bacterial exopeptidase dimerisation domain"/>
    <property type="match status" value="1"/>
</dbReference>
<dbReference type="InterPro" id="IPR036264">
    <property type="entry name" value="Bact_exopeptidase_dim_dom"/>
</dbReference>
<dbReference type="Pfam" id="PF01546">
    <property type="entry name" value="Peptidase_M20"/>
    <property type="match status" value="1"/>
</dbReference>
<keyword evidence="3" id="KW-0378">Hydrolase</keyword>
<evidence type="ECO:0000256" key="3">
    <source>
        <dbReference type="ARBA" id="ARBA00022801"/>
    </source>
</evidence>
<dbReference type="InterPro" id="IPR010174">
    <property type="entry name" value="Succinyl-DAP_deSuclase_DapE"/>
</dbReference>
<dbReference type="Gene3D" id="3.30.70.360">
    <property type="match status" value="1"/>
</dbReference>
<evidence type="ECO:0000259" key="6">
    <source>
        <dbReference type="Pfam" id="PF07687"/>
    </source>
</evidence>
<organism evidence="7 8">
    <name type="scientific">Modestobacter marinus</name>
    <dbReference type="NCBI Taxonomy" id="477641"/>
    <lineage>
        <taxon>Bacteria</taxon>
        <taxon>Bacillati</taxon>
        <taxon>Actinomycetota</taxon>
        <taxon>Actinomycetes</taxon>
        <taxon>Geodermatophilales</taxon>
        <taxon>Geodermatophilaceae</taxon>
        <taxon>Modestobacter</taxon>
    </lineage>
</organism>
<keyword evidence="4" id="KW-0862">Zinc</keyword>
<dbReference type="InterPro" id="IPR002933">
    <property type="entry name" value="Peptidase_M20"/>
</dbReference>
<dbReference type="InterPro" id="IPR050072">
    <property type="entry name" value="Peptidase_M20A"/>
</dbReference>
<sequence>MAMPTPFAPVVSAAVVTGVEATQRAASPSLPSAVVSPADEPLPPLDLSADVLTLTRALVDAPSVSGTEGPLADAVEAALRGLGGLEVERVGDTVLARTNLDRPTRIVLAGHLDTVPLAGDLPSRLEVVDGEERLYGCGTSDMKAGDAVMLRLAGVFGVRGAQPARDLTFVFYDNEEVEAVRNGLGRVARERRGWLYGDLAVLLEPTDGVVEGGCQGTLRVVLTVPGTRAHSARSWLGVNAVHGAAGILATLTAHQAREVEIDGLLYREGLNAVRIEGGVAGNVVPDECRVTVNFRFAPDRDEDQALAYVREVFADALAAGVALELTDSSGGALPGLAEPAAAAFVAAVGQPPRAKLGWTDVARFAAFSIPAVNYGPGDPTLAHTVDEHVRVDRLQPAEDALIAYLSGSDA</sequence>
<name>A0ABQ2FYS4_9ACTN</name>
<dbReference type="Proteomes" id="UP000648663">
    <property type="component" value="Unassembled WGS sequence"/>
</dbReference>
<evidence type="ECO:0000313" key="7">
    <source>
        <dbReference type="EMBL" id="GGL66788.1"/>
    </source>
</evidence>
<dbReference type="PANTHER" id="PTHR43808">
    <property type="entry name" value="ACETYLORNITHINE DEACETYLASE"/>
    <property type="match status" value="1"/>
</dbReference>